<evidence type="ECO:0000313" key="2">
    <source>
        <dbReference type="Proteomes" id="UP000246085"/>
    </source>
</evidence>
<reference evidence="1 2" key="1">
    <citation type="submission" date="2018-03" db="EMBL/GenBank/DDBJ databases">
        <authorList>
            <person name="Gully D."/>
        </authorList>
    </citation>
    <scope>NUCLEOTIDE SEQUENCE [LARGE SCALE GENOMIC DNA]</scope>
    <source>
        <strain evidence="1">ORS3257</strain>
    </source>
</reference>
<dbReference type="Proteomes" id="UP000246085">
    <property type="component" value="Chromosome BRAD3257"/>
</dbReference>
<protein>
    <submittedName>
        <fullName evidence="1">Uncharacterized protein</fullName>
    </submittedName>
</protein>
<organism evidence="1 2">
    <name type="scientific">Bradyrhizobium vignae</name>
    <dbReference type="NCBI Taxonomy" id="1549949"/>
    <lineage>
        <taxon>Bacteria</taxon>
        <taxon>Pseudomonadati</taxon>
        <taxon>Pseudomonadota</taxon>
        <taxon>Alphaproteobacteria</taxon>
        <taxon>Hyphomicrobiales</taxon>
        <taxon>Nitrobacteraceae</taxon>
        <taxon>Bradyrhizobium</taxon>
    </lineage>
</organism>
<dbReference type="EMBL" id="LS398110">
    <property type="protein sequence ID" value="SPP92840.1"/>
    <property type="molecule type" value="Genomic_DNA"/>
</dbReference>
<gene>
    <name evidence="1" type="ORF">BRAD3257_1722</name>
</gene>
<dbReference type="AlphaFoldDB" id="A0A2U3PUK3"/>
<evidence type="ECO:0000313" key="1">
    <source>
        <dbReference type="EMBL" id="SPP92840.1"/>
    </source>
</evidence>
<name>A0A2U3PUK3_9BRAD</name>
<sequence>MSLILELPQELAEPLESKATELNVDPSRFVAALVREKLRLPVKVGELEVYAPADILDYELEREPGETDEEYEANKATLGAVFRASLR</sequence>
<dbReference type="KEGG" id="bvz:BRAD3257_1722"/>
<dbReference type="RefSeq" id="WP_122401376.1">
    <property type="nucleotide sequence ID" value="NZ_LS398110.1"/>
</dbReference>
<accession>A0A2U3PUK3</accession>
<proteinExistence type="predicted"/>